<evidence type="ECO:0000256" key="6">
    <source>
        <dbReference type="ARBA" id="ARBA00022840"/>
    </source>
</evidence>
<comment type="catalytic activity">
    <reaction evidence="9">
        <text>ATP + H2O = ADP + phosphate + H(+)</text>
        <dbReference type="Rhea" id="RHEA:13065"/>
        <dbReference type="ChEBI" id="CHEBI:15377"/>
        <dbReference type="ChEBI" id="CHEBI:15378"/>
        <dbReference type="ChEBI" id="CHEBI:30616"/>
        <dbReference type="ChEBI" id="CHEBI:43474"/>
        <dbReference type="ChEBI" id="CHEBI:456216"/>
        <dbReference type="EC" id="3.6.4.13"/>
    </reaction>
</comment>
<keyword evidence="3" id="KW-0547">Nucleotide-binding</keyword>
<protein>
    <recommendedName>
        <fullName evidence="1">RNA helicase</fullName>
        <ecNumber evidence="1">3.6.4.13</ecNumber>
    </recommendedName>
</protein>
<evidence type="ECO:0000256" key="1">
    <source>
        <dbReference type="ARBA" id="ARBA00012552"/>
    </source>
</evidence>
<evidence type="ECO:0000256" key="2">
    <source>
        <dbReference type="ARBA" id="ARBA00022664"/>
    </source>
</evidence>
<dbReference type="InterPro" id="IPR011545">
    <property type="entry name" value="DEAD/DEAH_box_helicase_dom"/>
</dbReference>
<dbReference type="GO" id="GO:0006397">
    <property type="term" value="P:mRNA processing"/>
    <property type="evidence" value="ECO:0007669"/>
    <property type="project" value="UniProtKB-KW"/>
</dbReference>
<dbReference type="InterPro" id="IPR001650">
    <property type="entry name" value="Helicase_C-like"/>
</dbReference>
<feature type="region of interest" description="Disordered" evidence="10">
    <location>
        <begin position="61"/>
        <end position="249"/>
    </location>
</feature>
<dbReference type="Pfam" id="PF00270">
    <property type="entry name" value="DEAD"/>
    <property type="match status" value="1"/>
</dbReference>
<dbReference type="SMART" id="SM00487">
    <property type="entry name" value="DEXDc"/>
    <property type="match status" value="1"/>
</dbReference>
<evidence type="ECO:0000313" key="13">
    <source>
        <dbReference type="EMBL" id="CAF1098350.1"/>
    </source>
</evidence>
<feature type="domain" description="Helicase ATP-binding" evidence="11">
    <location>
        <begin position="524"/>
        <end position="687"/>
    </location>
</feature>
<evidence type="ECO:0000256" key="8">
    <source>
        <dbReference type="ARBA" id="ARBA00038040"/>
    </source>
</evidence>
<dbReference type="Pfam" id="PF07717">
    <property type="entry name" value="OB_NTP_bind"/>
    <property type="match status" value="1"/>
</dbReference>
<dbReference type="PANTHER" id="PTHR18934">
    <property type="entry name" value="ATP-DEPENDENT RNA HELICASE"/>
    <property type="match status" value="1"/>
</dbReference>
<organism evidence="13 14">
    <name type="scientific">Adineta steineri</name>
    <dbReference type="NCBI Taxonomy" id="433720"/>
    <lineage>
        <taxon>Eukaryota</taxon>
        <taxon>Metazoa</taxon>
        <taxon>Spiralia</taxon>
        <taxon>Gnathifera</taxon>
        <taxon>Rotifera</taxon>
        <taxon>Eurotatoria</taxon>
        <taxon>Bdelloidea</taxon>
        <taxon>Adinetida</taxon>
        <taxon>Adinetidae</taxon>
        <taxon>Adineta</taxon>
    </lineage>
</organism>
<evidence type="ECO:0000256" key="7">
    <source>
        <dbReference type="ARBA" id="ARBA00023187"/>
    </source>
</evidence>
<dbReference type="GO" id="GO:0005524">
    <property type="term" value="F:ATP binding"/>
    <property type="evidence" value="ECO:0007669"/>
    <property type="project" value="UniProtKB-KW"/>
</dbReference>
<evidence type="ECO:0000259" key="12">
    <source>
        <dbReference type="PROSITE" id="PS51194"/>
    </source>
</evidence>
<dbReference type="Pfam" id="PF00271">
    <property type="entry name" value="Helicase_C"/>
    <property type="match status" value="1"/>
</dbReference>
<evidence type="ECO:0000256" key="9">
    <source>
        <dbReference type="ARBA" id="ARBA00047984"/>
    </source>
</evidence>
<evidence type="ECO:0000313" key="14">
    <source>
        <dbReference type="Proteomes" id="UP000663860"/>
    </source>
</evidence>
<dbReference type="InterPro" id="IPR011709">
    <property type="entry name" value="DEAD-box_helicase_OB_fold"/>
</dbReference>
<keyword evidence="7" id="KW-0508">mRNA splicing</keyword>
<dbReference type="PROSITE" id="PS00690">
    <property type="entry name" value="DEAH_ATP_HELICASE"/>
    <property type="match status" value="1"/>
</dbReference>
<dbReference type="Gene3D" id="1.20.120.1080">
    <property type="match status" value="1"/>
</dbReference>
<dbReference type="EMBL" id="CAJNOE010000260">
    <property type="protein sequence ID" value="CAF1098350.1"/>
    <property type="molecule type" value="Genomic_DNA"/>
</dbReference>
<feature type="compositionally biased region" description="Basic and acidic residues" evidence="10">
    <location>
        <begin position="213"/>
        <end position="223"/>
    </location>
</feature>
<dbReference type="CDD" id="cd18791">
    <property type="entry name" value="SF2_C_RHA"/>
    <property type="match status" value="1"/>
</dbReference>
<dbReference type="InterPro" id="IPR014001">
    <property type="entry name" value="Helicase_ATP-bd"/>
</dbReference>
<dbReference type="GO" id="GO:0034458">
    <property type="term" value="F:3'-5' RNA helicase activity"/>
    <property type="evidence" value="ECO:0007669"/>
    <property type="project" value="TreeGrafter"/>
</dbReference>
<reference evidence="13" key="1">
    <citation type="submission" date="2021-02" db="EMBL/GenBank/DDBJ databases">
        <authorList>
            <person name="Nowell W R."/>
        </authorList>
    </citation>
    <scope>NUCLEOTIDE SEQUENCE</scope>
</reference>
<dbReference type="FunFam" id="1.20.120.1080:FF:000001">
    <property type="entry name" value="Pre-mRNA-splicing factor ATP-dependent RNA helicase"/>
    <property type="match status" value="1"/>
</dbReference>
<name>A0A814NYL1_9BILA</name>
<keyword evidence="6" id="KW-0067">ATP-binding</keyword>
<feature type="compositionally biased region" description="Low complexity" evidence="10">
    <location>
        <begin position="68"/>
        <end position="88"/>
    </location>
</feature>
<dbReference type="GO" id="GO:0003723">
    <property type="term" value="F:RNA binding"/>
    <property type="evidence" value="ECO:0007669"/>
    <property type="project" value="TreeGrafter"/>
</dbReference>
<feature type="compositionally biased region" description="Basic and acidic residues" evidence="10">
    <location>
        <begin position="236"/>
        <end position="249"/>
    </location>
</feature>
<keyword evidence="4" id="KW-0378">Hydrolase</keyword>
<dbReference type="Gene3D" id="3.40.50.300">
    <property type="entry name" value="P-loop containing nucleotide triphosphate hydrolases"/>
    <property type="match status" value="2"/>
</dbReference>
<evidence type="ECO:0000256" key="3">
    <source>
        <dbReference type="ARBA" id="ARBA00022741"/>
    </source>
</evidence>
<sequence>MTSENNGDSNALHLLPGTDGEQVGGLIIKKKSQAVSSDEQHVFKVPQIPISTSSFGLDKLAAEKRRAQSSAAASSSSSSKRSKPSSSSFDDNDNDDEYKNSSNHKSRHLREQRVETPSSTRSSHHDLYDKSRLPPKNIQRGVVYGKEKHKQHRNKDNKDNDDDDRYATPNIRGSRESPSRAQWDDDDFDKRHSQWEYPTPNDSYNRQGYRKKRDTDYYNRKSNDTPLPTPSFRKSKRDEFNADDDQHNWEEEQKRIDREWYNNEDVVDDELNPFSNVSEEYTKKKEQALELRKKKRMSAQQRQINQRIDREWYNNEDVVDDELNPFSNVSEEYTKKKEQALELRKKKRMSAQQRQINQDIEKWETNRMLQSGIVTKVNFQDDFDDESESRVHLLVTNLVPPFLDGRIRFTRQFEPVIPVKDPTSDMAIICRKGCQSVRKYREQKERRLAQEKFELGGTKLGNILGIKRRDEKDEQSEDVDYKKSQKFAEHMQGKNEAVSDFATKRTIDEQRKFLPIYAIQEDLLKIIRENSIVICVGETGSGKTTQMTQYLHESGYTKRGMIGCTQPRRVAAMSVAKRVSEEMQCKLGDDVGYAIRFEDCTSDKTIIKYMTDGILLRESLTDPDLDHYSAIIMDEAHERSLNTDVLFGLLREVVSRRQDLKLIVTSATMDSNKFSEFFGNVPIFIIPGRTFPVEPFFSKACVEDYVDAAVKQSIQIHLGAGDGDILVFMPGQEDIEVTCEVIKERLNDLEGSKPLSILPIYSQLPSDLQAKIFQKAEDGIRKCVVATNIAETSLTLDGIMYVVDSGYCKLKVYNPRIGMDALQIYPVSQANANQRMGRAGRTGPGQCFRLYTERNFREEMLKTNVPEIQRTNLANVVLLLKSLGIQDLLQFHFMDPPPQDNLMNSMYQLWILGALDNTGSLTQLGRQMVEFPLDPAMSQMLITSVAMGCSSEILIIVSMLSVPSIFFRPKGKEDESDAKREKFQVAESDHLTFLHVYIQWKKSGYSNNWCSDHFIHVKAMRKVREVRQQLKDIMDSQKLDVKSCGNWDIVRKCICAAYFHQAARLKGIGEYVNLRTGMPCHLHPTSALFGCGFTPDYIVYHELIMTTKEYMQCVTCVDGHWLAELGPMFFSLKDSFKTRNERARKEKSETSTMEEEMRVSQEKFNRMKEEANAAGQTPSIRNKIITPFNRIQTTPTPKKTTPFRSGI</sequence>
<dbReference type="InterPro" id="IPR002464">
    <property type="entry name" value="DNA/RNA_helicase_DEAH_CS"/>
</dbReference>
<keyword evidence="5" id="KW-0347">Helicase</keyword>
<evidence type="ECO:0000256" key="10">
    <source>
        <dbReference type="SAM" id="MobiDB-lite"/>
    </source>
</evidence>
<dbReference type="GO" id="GO:0008380">
    <property type="term" value="P:RNA splicing"/>
    <property type="evidence" value="ECO:0007669"/>
    <property type="project" value="UniProtKB-KW"/>
</dbReference>
<gene>
    <name evidence="13" type="ORF">IZO911_LOCUS22896</name>
</gene>
<feature type="domain" description="Helicase C-terminal" evidence="12">
    <location>
        <begin position="701"/>
        <end position="884"/>
    </location>
</feature>
<dbReference type="PROSITE" id="PS51194">
    <property type="entry name" value="HELICASE_CTER"/>
    <property type="match status" value="1"/>
</dbReference>
<dbReference type="Pfam" id="PF04408">
    <property type="entry name" value="WHD_HA2"/>
    <property type="match status" value="1"/>
</dbReference>
<keyword evidence="2" id="KW-0507">mRNA processing</keyword>
<evidence type="ECO:0000256" key="4">
    <source>
        <dbReference type="ARBA" id="ARBA00022801"/>
    </source>
</evidence>
<dbReference type="InterPro" id="IPR048333">
    <property type="entry name" value="HA2_WH"/>
</dbReference>
<comment type="similarity">
    <text evidence="8">Belongs to the DEAD box helicase family. DEAH subfamily. PRP16 sub-subfamily.</text>
</comment>
<dbReference type="EC" id="3.6.4.13" evidence="1"/>
<dbReference type="FunFam" id="3.40.50.300:FF:000313">
    <property type="entry name" value="Pre-mRNA-splicing factor ATP-dependent RNA helicase PRP16"/>
    <property type="match status" value="1"/>
</dbReference>
<proteinExistence type="inferred from homology"/>
<dbReference type="SMART" id="SM00490">
    <property type="entry name" value="HELICc"/>
    <property type="match status" value="1"/>
</dbReference>
<dbReference type="PANTHER" id="PTHR18934:SF91">
    <property type="entry name" value="PRE-MRNA-SPLICING FACTOR ATP-DEPENDENT RNA HELICASE PRP16"/>
    <property type="match status" value="1"/>
</dbReference>
<evidence type="ECO:0000256" key="5">
    <source>
        <dbReference type="ARBA" id="ARBA00022806"/>
    </source>
</evidence>
<dbReference type="SMART" id="SM00847">
    <property type="entry name" value="HA2"/>
    <property type="match status" value="1"/>
</dbReference>
<feature type="compositionally biased region" description="Basic and acidic residues" evidence="10">
    <location>
        <begin position="123"/>
        <end position="132"/>
    </location>
</feature>
<evidence type="ECO:0000259" key="11">
    <source>
        <dbReference type="PROSITE" id="PS51192"/>
    </source>
</evidence>
<feature type="region of interest" description="Disordered" evidence="10">
    <location>
        <begin position="1"/>
        <end position="21"/>
    </location>
</feature>
<comment type="caution">
    <text evidence="13">The sequence shown here is derived from an EMBL/GenBank/DDBJ whole genome shotgun (WGS) entry which is preliminary data.</text>
</comment>
<accession>A0A814NYL1</accession>
<dbReference type="AlphaFoldDB" id="A0A814NYL1"/>
<dbReference type="Pfam" id="PF21010">
    <property type="entry name" value="HA2_C"/>
    <property type="match status" value="1"/>
</dbReference>
<dbReference type="InterPro" id="IPR007502">
    <property type="entry name" value="Helicase-assoc_dom"/>
</dbReference>
<dbReference type="SUPFAM" id="SSF52540">
    <property type="entry name" value="P-loop containing nucleoside triphosphate hydrolases"/>
    <property type="match status" value="1"/>
</dbReference>
<dbReference type="InterPro" id="IPR027417">
    <property type="entry name" value="P-loop_NTPase"/>
</dbReference>
<dbReference type="GO" id="GO:0016787">
    <property type="term" value="F:hydrolase activity"/>
    <property type="evidence" value="ECO:0007669"/>
    <property type="project" value="UniProtKB-KW"/>
</dbReference>
<dbReference type="FunFam" id="3.40.50.300:FF:000007">
    <property type="entry name" value="Pre-mRNA-splicing factor ATP-dependent RNA helicase"/>
    <property type="match status" value="1"/>
</dbReference>
<dbReference type="Proteomes" id="UP000663860">
    <property type="component" value="Unassembled WGS sequence"/>
</dbReference>
<dbReference type="PROSITE" id="PS51192">
    <property type="entry name" value="HELICASE_ATP_BIND_1"/>
    <property type="match status" value="1"/>
</dbReference>